<name>A0A1H7V2L3_OLID1</name>
<keyword evidence="2" id="KW-1185">Reference proteome</keyword>
<gene>
    <name evidence="1" type="ORF">SAMN05661044_04045</name>
</gene>
<dbReference type="AlphaFoldDB" id="A0A1H7V2L3"/>
<protein>
    <submittedName>
        <fullName evidence="1">Uncharacterized protein</fullName>
    </submittedName>
</protein>
<sequence>MALKTNGPVPDGDVKISRKKPIFPVKPALRRYLREYQRESKLPISYKELRNFSDSIPVYDKDGKDTLWETPLYPPHEIAHIHEGLKHIYALLKASGNNRIVEHKFIDRIDYCTFGNTHPFRIRIVNRLNDVYDYFYVKQADASRIYGLELEEIMSPNRVNFTVDTETLVEEHIVGIPGDVFSRQLMENPDYNPIRIAKEFVKFNERCFIMLLGDMRSYNYVMQITPDFDDFQFRIRAIDFDQEFYEGNMKVYMPQFFKENLPYVKLSMEHLTEKTVLQYQQEERSSIVHRVRIERHRLAALRDVSQHEQLSPPANIATLKTQLAAHYKNQDYYSCKTMTDIIELNIKNIIRQVKL</sequence>
<dbReference type="RefSeq" id="WP_093328034.1">
    <property type="nucleotide sequence ID" value="NZ_FOAF01000006.1"/>
</dbReference>
<dbReference type="OrthoDB" id="1222242at2"/>
<proteinExistence type="predicted"/>
<evidence type="ECO:0000313" key="2">
    <source>
        <dbReference type="Proteomes" id="UP000199421"/>
    </source>
</evidence>
<organism evidence="1 2">
    <name type="scientific">Olivibacter domesticus</name>
    <name type="common">Pseudosphingobacterium domesticum</name>
    <dbReference type="NCBI Taxonomy" id="407022"/>
    <lineage>
        <taxon>Bacteria</taxon>
        <taxon>Pseudomonadati</taxon>
        <taxon>Bacteroidota</taxon>
        <taxon>Sphingobacteriia</taxon>
        <taxon>Sphingobacteriales</taxon>
        <taxon>Sphingobacteriaceae</taxon>
        <taxon>Olivibacter</taxon>
    </lineage>
</organism>
<dbReference type="EMBL" id="FOAF01000006">
    <property type="protein sequence ID" value="SEM02947.1"/>
    <property type="molecule type" value="Genomic_DNA"/>
</dbReference>
<dbReference type="Proteomes" id="UP000199421">
    <property type="component" value="Unassembled WGS sequence"/>
</dbReference>
<reference evidence="2" key="1">
    <citation type="submission" date="2016-10" db="EMBL/GenBank/DDBJ databases">
        <authorList>
            <person name="Varghese N."/>
            <person name="Submissions S."/>
        </authorList>
    </citation>
    <scope>NUCLEOTIDE SEQUENCE [LARGE SCALE GENOMIC DNA]</scope>
    <source>
        <strain evidence="2">DSM 18733</strain>
    </source>
</reference>
<dbReference type="STRING" id="407022.SAMN05661044_04045"/>
<accession>A0A1H7V2L3</accession>
<evidence type="ECO:0000313" key="1">
    <source>
        <dbReference type="EMBL" id="SEM02947.1"/>
    </source>
</evidence>